<feature type="non-terminal residue" evidence="2">
    <location>
        <position position="1"/>
    </location>
</feature>
<name>A0A498SAB0_ACAVI</name>
<evidence type="ECO:0000256" key="1">
    <source>
        <dbReference type="SAM" id="MobiDB-lite"/>
    </source>
</evidence>
<organism evidence="2 3">
    <name type="scientific">Acanthocheilonema viteae</name>
    <name type="common">Filarial nematode worm</name>
    <name type="synonym">Dipetalonema viteae</name>
    <dbReference type="NCBI Taxonomy" id="6277"/>
    <lineage>
        <taxon>Eukaryota</taxon>
        <taxon>Metazoa</taxon>
        <taxon>Ecdysozoa</taxon>
        <taxon>Nematoda</taxon>
        <taxon>Chromadorea</taxon>
        <taxon>Rhabditida</taxon>
        <taxon>Spirurina</taxon>
        <taxon>Spiruromorpha</taxon>
        <taxon>Filarioidea</taxon>
        <taxon>Onchocercidae</taxon>
        <taxon>Acanthocheilonema</taxon>
    </lineage>
</organism>
<dbReference type="PANTHER" id="PTHR22084">
    <property type="entry name" value="GEX INTERACTING PROTEIN PROTEIN 4"/>
    <property type="match status" value="1"/>
</dbReference>
<dbReference type="Proteomes" id="UP000276991">
    <property type="component" value="Unassembled WGS sequence"/>
</dbReference>
<gene>
    <name evidence="2" type="ORF">NAV_LOCUS3775</name>
</gene>
<evidence type="ECO:0000313" key="3">
    <source>
        <dbReference type="Proteomes" id="UP000276991"/>
    </source>
</evidence>
<dbReference type="EMBL" id="UPTC01000508">
    <property type="protein sequence ID" value="VBB28966.1"/>
    <property type="molecule type" value="Genomic_DNA"/>
</dbReference>
<dbReference type="PANTHER" id="PTHR22084:SF4">
    <property type="entry name" value="BZIP DOMAIN-CONTAINING PROTEIN"/>
    <property type="match status" value="1"/>
</dbReference>
<dbReference type="AlphaFoldDB" id="A0A498SAB0"/>
<feature type="region of interest" description="Disordered" evidence="1">
    <location>
        <begin position="47"/>
        <end position="82"/>
    </location>
</feature>
<protein>
    <submittedName>
        <fullName evidence="2">Uncharacterized protein</fullName>
    </submittedName>
</protein>
<dbReference type="OrthoDB" id="5816839at2759"/>
<sequence>EEEMLLAMPIGRINGEALDRAQQIVVRNAKRAEAARLRYQRMTPEQRKAYNQKRYTPKRKRIEHAEETENNANRGRKRNQEEQFDALSTLERDVIKRTQQAQQALMRQRGTSSANTPTGAYLTAHVVQQPQSNVTTVLPNTAIIPNSSGVLPGGTVLAAQIQPSQIQTAQIQAQQVQSQQTNQSMQQQAMSQIPQVQVQQIHPQQIQNQSSQQQQQIQYTVTPGGQMMVGQHLQQQLLTPYATVPPRA</sequence>
<proteinExistence type="predicted"/>
<reference evidence="2 3" key="1">
    <citation type="submission" date="2018-08" db="EMBL/GenBank/DDBJ databases">
        <authorList>
            <person name="Laetsch R D."/>
            <person name="Stevens L."/>
            <person name="Kumar S."/>
            <person name="Blaxter L. M."/>
        </authorList>
    </citation>
    <scope>NUCLEOTIDE SEQUENCE [LARGE SCALE GENOMIC DNA]</scope>
</reference>
<keyword evidence="3" id="KW-1185">Reference proteome</keyword>
<dbReference type="STRING" id="6277.A0A498SAB0"/>
<accession>A0A498SAB0</accession>
<evidence type="ECO:0000313" key="2">
    <source>
        <dbReference type="EMBL" id="VBB28966.1"/>
    </source>
</evidence>